<keyword evidence="4" id="KW-1185">Reference proteome</keyword>
<feature type="domain" description="Pyridoxamine 5'-phosphate oxidase N-terminal" evidence="2">
    <location>
        <begin position="3"/>
        <end position="128"/>
    </location>
</feature>
<keyword evidence="1" id="KW-0560">Oxidoreductase</keyword>
<dbReference type="InterPro" id="IPR012349">
    <property type="entry name" value="Split_barrel_FMN-bd"/>
</dbReference>
<dbReference type="PANTHER" id="PTHR35176:SF2">
    <property type="entry name" value="F420H(2)-DEPENDENT REDUCTASE RV1155"/>
    <property type="match status" value="1"/>
</dbReference>
<evidence type="ECO:0000313" key="4">
    <source>
        <dbReference type="Proteomes" id="UP001183629"/>
    </source>
</evidence>
<proteinExistence type="predicted"/>
<accession>A0AAE4CY54</accession>
<dbReference type="GO" id="GO:0016627">
    <property type="term" value="F:oxidoreductase activity, acting on the CH-CH group of donors"/>
    <property type="evidence" value="ECO:0007669"/>
    <property type="project" value="TreeGrafter"/>
</dbReference>
<protein>
    <submittedName>
        <fullName evidence="3">PPOX class probable F420-dependent enzyme</fullName>
    </submittedName>
</protein>
<dbReference type="InterPro" id="IPR052019">
    <property type="entry name" value="F420H2_bilvrd_red/Heme_oxyg"/>
</dbReference>
<evidence type="ECO:0000256" key="1">
    <source>
        <dbReference type="ARBA" id="ARBA00023002"/>
    </source>
</evidence>
<dbReference type="InterPro" id="IPR011576">
    <property type="entry name" value="Pyridox_Oxase_N"/>
</dbReference>
<organism evidence="3 4">
    <name type="scientific">Catenuloplanes niger</name>
    <dbReference type="NCBI Taxonomy" id="587534"/>
    <lineage>
        <taxon>Bacteria</taxon>
        <taxon>Bacillati</taxon>
        <taxon>Actinomycetota</taxon>
        <taxon>Actinomycetes</taxon>
        <taxon>Micromonosporales</taxon>
        <taxon>Micromonosporaceae</taxon>
        <taxon>Catenuloplanes</taxon>
    </lineage>
</organism>
<dbReference type="PANTHER" id="PTHR35176">
    <property type="entry name" value="HEME OXYGENASE HI_0854-RELATED"/>
    <property type="match status" value="1"/>
</dbReference>
<dbReference type="InterPro" id="IPR019967">
    <property type="entry name" value="F420-dep_enz_PPOX_Rv0121"/>
</dbReference>
<dbReference type="EMBL" id="JAVDYC010000001">
    <property type="protein sequence ID" value="MDR7325469.1"/>
    <property type="molecule type" value="Genomic_DNA"/>
</dbReference>
<reference evidence="3 4" key="1">
    <citation type="submission" date="2023-07" db="EMBL/GenBank/DDBJ databases">
        <title>Sequencing the genomes of 1000 actinobacteria strains.</title>
        <authorList>
            <person name="Klenk H.-P."/>
        </authorList>
    </citation>
    <scope>NUCLEOTIDE SEQUENCE [LARGE SCALE GENOMIC DNA]</scope>
    <source>
        <strain evidence="3 4">DSM 44711</strain>
    </source>
</reference>
<dbReference type="RefSeq" id="WP_310420223.1">
    <property type="nucleotide sequence ID" value="NZ_JAVDYC010000001.1"/>
</dbReference>
<dbReference type="Pfam" id="PF01243">
    <property type="entry name" value="PNPOx_N"/>
    <property type="match status" value="1"/>
</dbReference>
<dbReference type="GO" id="GO:0005829">
    <property type="term" value="C:cytosol"/>
    <property type="evidence" value="ECO:0007669"/>
    <property type="project" value="TreeGrafter"/>
</dbReference>
<sequence>MDLRARVADARVGRLATVGADGRPHLVPICFALVGDQVVSAVDHKPKRTVRLRRLANARATGVASLLIDEYDDDWTHLWWVRLDGTVTVLDTAPPAALDALTAKYPQYAETPPAGPMLVLTIDTWSGWSCSDG</sequence>
<dbReference type="GO" id="GO:0070967">
    <property type="term" value="F:coenzyme F420 binding"/>
    <property type="evidence" value="ECO:0007669"/>
    <property type="project" value="TreeGrafter"/>
</dbReference>
<name>A0AAE4CY54_9ACTN</name>
<dbReference type="NCBIfam" id="TIGR03668">
    <property type="entry name" value="Rv0121_F420"/>
    <property type="match status" value="1"/>
</dbReference>
<dbReference type="Gene3D" id="2.30.110.10">
    <property type="entry name" value="Electron Transport, Fmn-binding Protein, Chain A"/>
    <property type="match status" value="1"/>
</dbReference>
<dbReference type="AlphaFoldDB" id="A0AAE4CY54"/>
<dbReference type="SUPFAM" id="SSF50475">
    <property type="entry name" value="FMN-binding split barrel"/>
    <property type="match status" value="1"/>
</dbReference>
<dbReference type="Proteomes" id="UP001183629">
    <property type="component" value="Unassembled WGS sequence"/>
</dbReference>
<gene>
    <name evidence="3" type="ORF">J2S44_005719</name>
</gene>
<comment type="caution">
    <text evidence="3">The sequence shown here is derived from an EMBL/GenBank/DDBJ whole genome shotgun (WGS) entry which is preliminary data.</text>
</comment>
<evidence type="ECO:0000313" key="3">
    <source>
        <dbReference type="EMBL" id="MDR7325469.1"/>
    </source>
</evidence>
<evidence type="ECO:0000259" key="2">
    <source>
        <dbReference type="Pfam" id="PF01243"/>
    </source>
</evidence>